<proteinExistence type="predicted"/>
<name>A0ABY3TP98_9MYCO</name>
<keyword evidence="3" id="KW-1185">Reference proteome</keyword>
<keyword evidence="1" id="KW-0472">Membrane</keyword>
<dbReference type="EMBL" id="CP092362">
    <property type="protein sequence ID" value="ULN41918.1"/>
    <property type="molecule type" value="Genomic_DNA"/>
</dbReference>
<keyword evidence="1" id="KW-0812">Transmembrane</keyword>
<dbReference type="RefSeq" id="WP_240178414.1">
    <property type="nucleotide sequence ID" value="NZ_CP092362.2"/>
</dbReference>
<feature type="transmembrane region" description="Helical" evidence="1">
    <location>
        <begin position="320"/>
        <end position="341"/>
    </location>
</feature>
<evidence type="ECO:0000313" key="2">
    <source>
        <dbReference type="EMBL" id="ULN41918.1"/>
    </source>
</evidence>
<evidence type="ECO:0000313" key="3">
    <source>
        <dbReference type="Proteomes" id="UP001055337"/>
    </source>
</evidence>
<protein>
    <submittedName>
        <fullName evidence="2">Uncharacterized protein</fullName>
    </submittedName>
</protein>
<accession>A0ABY3TP98</accession>
<sequence length="486" mass="52263">MTDPVDTLVSQIDPTLPGPSIVRRDVVLVAGPWLAGVSSVVAALGDRLPDCPVVEADSLAAGEAPTAVVFVVSATAPMTESDCALLDSVAADTDAVIGVVSKIDVHRTWREVLDADRALLAQRAPRYRDVPWVGAAAAPDLAAPVIEELVACLRHVLAEDSLDRRNRLRAWETRLLTLQSRLDRDVAGAGREARLAALREQRTAVLQQFRLDKSQRSIALRSQIQQARLELSYFARNRCASVRTELQEDIAGLSRRAVDGFGDEVRRRATEVADDVAEGVSRQLADIGEELELAVDPVDSRPVVEVGAAPLRAHGPENRLMLLLGAGFGLGVALTLSRMLADLAPQWSVGGAIGGVVLGVVLTLWVVGVRSLLQDRAVLDRWVVEVTGRVRTAMEEWVARSVLAAEASLGRSAAERDAADSARTGESVARIDREIREHAAAGARATAARDRHVPVIESALVAVHEELDALNRCKGANYELLNRSCE</sequence>
<feature type="transmembrane region" description="Helical" evidence="1">
    <location>
        <begin position="347"/>
        <end position="367"/>
    </location>
</feature>
<keyword evidence="1" id="KW-1133">Transmembrane helix</keyword>
<gene>
    <name evidence="2" type="ORF">MI149_01885</name>
</gene>
<organism evidence="2 3">
    <name type="scientific">Mycolicibacterium crocinum</name>
    <dbReference type="NCBI Taxonomy" id="388459"/>
    <lineage>
        <taxon>Bacteria</taxon>
        <taxon>Bacillati</taxon>
        <taxon>Actinomycetota</taxon>
        <taxon>Actinomycetes</taxon>
        <taxon>Mycobacteriales</taxon>
        <taxon>Mycobacteriaceae</taxon>
        <taxon>Mycolicibacterium</taxon>
    </lineage>
</organism>
<evidence type="ECO:0000256" key="1">
    <source>
        <dbReference type="SAM" id="Phobius"/>
    </source>
</evidence>
<dbReference type="Proteomes" id="UP001055337">
    <property type="component" value="Chromosome"/>
</dbReference>
<reference evidence="2" key="1">
    <citation type="submission" date="2022-08" db="EMBL/GenBank/DDBJ databases">
        <title>Whole genome sequencing of non-tuberculosis mycobacteria type-strains.</title>
        <authorList>
            <person name="Igarashi Y."/>
            <person name="Osugi A."/>
            <person name="Mitarai S."/>
        </authorList>
    </citation>
    <scope>NUCLEOTIDE SEQUENCE</scope>
    <source>
        <strain evidence="2">JCM 16369</strain>
    </source>
</reference>